<sequence>MQAGVCLRQDTETTLPELTEQHRIRQKEEELSGLESELMAESETECAAPGLHTLEPECVTAHSGVSGLHHTHTSVIKTETDQGSDEDQALEESDQAEIEEDVSEDEDYVEYVPEHDEDTSDEEVGLNEGEQQEAFVSRNGKIAWSEIPYKTRVRAQARNIMTPGPTRFAMSHVQDIKTAFELFIPQSIQTILIEMTNLEGRKVFGNSWKDINKTSLDAYFGLLLLAGVYRSSHESTASLWDAETGRSIFCATMSLGTFKVLSRAICFHNRETRVAHRAHDKLAPIREVWDKWVERLPCVYNPGPEVTVDERLVPFRGRCPFRQYIPSKPGKYGIKIWAACDARTSYAWNMQVYTGKSASGVSEKNQGMRVVLDMTEGLRGHNITCDNFFTSYDLGQELLKKNLTMVGTVRKNKPELPSALLDTKDRAPLSSKFAFTETTTTVSYCPKKRKNVILMSTLHKKAAVSSREHKKPDIILDYNRNKGGVDNLDKVTGTYTCKRMTARWPLAVFYNILDVSAYNAFVVWNEINPGWNNGKLYKRRLFLQELGRALVNPHIEQRRYVPRNPGSANLVREVQAATTPATPTKAKPEDAKGGKRKRCQSCPSNKDRKTSTICHTCKRYICGEHSRVVRCDWCM</sequence>
<feature type="region of interest" description="Disordered" evidence="1">
    <location>
        <begin position="1"/>
        <end position="49"/>
    </location>
</feature>
<organism evidence="3 4">
    <name type="scientific">Aldrovandia affinis</name>
    <dbReference type="NCBI Taxonomy" id="143900"/>
    <lineage>
        <taxon>Eukaryota</taxon>
        <taxon>Metazoa</taxon>
        <taxon>Chordata</taxon>
        <taxon>Craniata</taxon>
        <taxon>Vertebrata</taxon>
        <taxon>Euteleostomi</taxon>
        <taxon>Actinopterygii</taxon>
        <taxon>Neopterygii</taxon>
        <taxon>Teleostei</taxon>
        <taxon>Notacanthiformes</taxon>
        <taxon>Halosauridae</taxon>
        <taxon>Aldrovandia</taxon>
    </lineage>
</organism>
<evidence type="ECO:0000313" key="3">
    <source>
        <dbReference type="EMBL" id="KAJ8384432.1"/>
    </source>
</evidence>
<dbReference type="Proteomes" id="UP001221898">
    <property type="component" value="Unassembled WGS sequence"/>
</dbReference>
<feature type="region of interest" description="Disordered" evidence="1">
    <location>
        <begin position="77"/>
        <end position="106"/>
    </location>
</feature>
<feature type="domain" description="PiggyBac transposable element-derived protein" evidence="2">
    <location>
        <begin position="178"/>
        <end position="521"/>
    </location>
</feature>
<evidence type="ECO:0000259" key="2">
    <source>
        <dbReference type="Pfam" id="PF13843"/>
    </source>
</evidence>
<feature type="compositionally biased region" description="Low complexity" evidence="1">
    <location>
        <begin position="576"/>
        <end position="585"/>
    </location>
</feature>
<reference evidence="3" key="1">
    <citation type="journal article" date="2023" name="Science">
        <title>Genome structures resolve the early diversification of teleost fishes.</title>
        <authorList>
            <person name="Parey E."/>
            <person name="Louis A."/>
            <person name="Montfort J."/>
            <person name="Bouchez O."/>
            <person name="Roques C."/>
            <person name="Iampietro C."/>
            <person name="Lluch J."/>
            <person name="Castinel A."/>
            <person name="Donnadieu C."/>
            <person name="Desvignes T."/>
            <person name="Floi Bucao C."/>
            <person name="Jouanno E."/>
            <person name="Wen M."/>
            <person name="Mejri S."/>
            <person name="Dirks R."/>
            <person name="Jansen H."/>
            <person name="Henkel C."/>
            <person name="Chen W.J."/>
            <person name="Zahm M."/>
            <person name="Cabau C."/>
            <person name="Klopp C."/>
            <person name="Thompson A.W."/>
            <person name="Robinson-Rechavi M."/>
            <person name="Braasch I."/>
            <person name="Lecointre G."/>
            <person name="Bobe J."/>
            <person name="Postlethwait J.H."/>
            <person name="Berthelot C."/>
            <person name="Roest Crollius H."/>
            <person name="Guiguen Y."/>
        </authorList>
    </citation>
    <scope>NUCLEOTIDE SEQUENCE</scope>
    <source>
        <strain evidence="3">NC1722</strain>
    </source>
</reference>
<feature type="compositionally biased region" description="Acidic residues" evidence="1">
    <location>
        <begin position="82"/>
        <end position="106"/>
    </location>
</feature>
<protein>
    <recommendedName>
        <fullName evidence="2">PiggyBac transposable element-derived protein domain-containing protein</fullName>
    </recommendedName>
</protein>
<dbReference type="EMBL" id="JAINUG010000272">
    <property type="protein sequence ID" value="KAJ8384432.1"/>
    <property type="molecule type" value="Genomic_DNA"/>
</dbReference>
<feature type="compositionally biased region" description="Basic and acidic residues" evidence="1">
    <location>
        <begin position="19"/>
        <end position="30"/>
    </location>
</feature>
<keyword evidence="4" id="KW-1185">Reference proteome</keyword>
<comment type="caution">
    <text evidence="3">The sequence shown here is derived from an EMBL/GenBank/DDBJ whole genome shotgun (WGS) entry which is preliminary data.</text>
</comment>
<dbReference type="InterPro" id="IPR029526">
    <property type="entry name" value="PGBD"/>
</dbReference>
<dbReference type="Pfam" id="PF13843">
    <property type="entry name" value="DDE_Tnp_1_7"/>
    <property type="match status" value="1"/>
</dbReference>
<feature type="region of interest" description="Disordered" evidence="1">
    <location>
        <begin position="574"/>
        <end position="609"/>
    </location>
</feature>
<accession>A0AAD7W5F1</accession>
<dbReference type="PANTHER" id="PTHR46599:SF6">
    <property type="entry name" value="DUAL SPECIFICITY PHOSPHATASE 26"/>
    <property type="match status" value="1"/>
</dbReference>
<evidence type="ECO:0000256" key="1">
    <source>
        <dbReference type="SAM" id="MobiDB-lite"/>
    </source>
</evidence>
<name>A0AAD7W5F1_9TELE</name>
<proteinExistence type="predicted"/>
<evidence type="ECO:0000313" key="4">
    <source>
        <dbReference type="Proteomes" id="UP001221898"/>
    </source>
</evidence>
<dbReference type="PANTHER" id="PTHR46599">
    <property type="entry name" value="PIGGYBAC TRANSPOSABLE ELEMENT-DERIVED PROTEIN 4"/>
    <property type="match status" value="1"/>
</dbReference>
<dbReference type="AlphaFoldDB" id="A0AAD7W5F1"/>
<gene>
    <name evidence="3" type="ORF">AAFF_G00205650</name>
</gene>